<feature type="compositionally biased region" description="Basic and acidic residues" evidence="1">
    <location>
        <begin position="439"/>
        <end position="451"/>
    </location>
</feature>
<comment type="caution">
    <text evidence="2">The sequence shown here is derived from an EMBL/GenBank/DDBJ whole genome shotgun (WGS) entry which is preliminary data.</text>
</comment>
<sequence>MEDLELDSALAEALDRIMAAQERSLQALSRSSSEDSIVSIISSCSEDRKNSAGSSNPKTPGPSKRGEDEEFGPFGPLEVISKSDLKIEQDGVVHNIANIIRCKKDRSTSESPMPVRNASPLYFDGSVSHGLNDMISKHSTARGFPTQDAMVAYEVRNYQVLSLLCLSSAVGAEAGKLSEGKDKYRFKRGGAESGDAPRIIRKRSDKERLEMRASQIAGRIKDSAHAILEFFGNIKDKTGWGVSVAVELERLDMKELKKILEFRLRKEGCMSPMLASITVSAIARTAVEVLESAGEIPGLASLKLCPYCLISSLLGLPRDLNYSGKSRKYEDSDYDVLVDKLNSILALGATAGWLKAAAALHNKEVHALNGNIDSLRVVRNTGERPKFEAGGATDRDLFNAWVHMESRSAAQTTLTNSYETSVLCGTLVTPIWTTGFSLSDKDTPPDIDRQDYTTSRSPSGRSSPWSPTGAGHKEPDRRITRGRIRQMTQEEYTIEGSEPAPGIQPDPCT</sequence>
<evidence type="ECO:0000313" key="3">
    <source>
        <dbReference type="Proteomes" id="UP001359485"/>
    </source>
</evidence>
<feature type="region of interest" description="Disordered" evidence="1">
    <location>
        <begin position="27"/>
        <end position="73"/>
    </location>
</feature>
<proteinExistence type="predicted"/>
<keyword evidence="3" id="KW-1185">Reference proteome</keyword>
<protein>
    <submittedName>
        <fullName evidence="2">Uncharacterized protein</fullName>
    </submittedName>
</protein>
<reference evidence="2 3" key="1">
    <citation type="submission" date="2023-09" db="EMBL/GenBank/DDBJ databases">
        <title>Genomes of two closely related lineages of the louse Polyplax serrata with different host specificities.</title>
        <authorList>
            <person name="Martinu J."/>
            <person name="Tarabai H."/>
            <person name="Stefka J."/>
            <person name="Hypsa V."/>
        </authorList>
    </citation>
    <scope>NUCLEOTIDE SEQUENCE [LARGE SCALE GENOMIC DNA]</scope>
    <source>
        <strain evidence="2">98ZLc_SE</strain>
    </source>
</reference>
<evidence type="ECO:0000256" key="1">
    <source>
        <dbReference type="SAM" id="MobiDB-lite"/>
    </source>
</evidence>
<gene>
    <name evidence="2" type="ORF">RUM44_005653</name>
</gene>
<feature type="compositionally biased region" description="Low complexity" evidence="1">
    <location>
        <begin position="29"/>
        <end position="44"/>
    </location>
</feature>
<dbReference type="Proteomes" id="UP001359485">
    <property type="component" value="Unassembled WGS sequence"/>
</dbReference>
<feature type="compositionally biased region" description="Low complexity" evidence="1">
    <location>
        <begin position="453"/>
        <end position="469"/>
    </location>
</feature>
<feature type="region of interest" description="Disordered" evidence="1">
    <location>
        <begin position="438"/>
        <end position="509"/>
    </location>
</feature>
<evidence type="ECO:0000313" key="2">
    <source>
        <dbReference type="EMBL" id="KAK6616818.1"/>
    </source>
</evidence>
<dbReference type="EMBL" id="JAWJWF010000056">
    <property type="protein sequence ID" value="KAK6616818.1"/>
    <property type="molecule type" value="Genomic_DNA"/>
</dbReference>
<accession>A0ABR1AD47</accession>
<name>A0ABR1AD47_POLSC</name>
<organism evidence="2 3">
    <name type="scientific">Polyplax serrata</name>
    <name type="common">Common mouse louse</name>
    <dbReference type="NCBI Taxonomy" id="468196"/>
    <lineage>
        <taxon>Eukaryota</taxon>
        <taxon>Metazoa</taxon>
        <taxon>Ecdysozoa</taxon>
        <taxon>Arthropoda</taxon>
        <taxon>Hexapoda</taxon>
        <taxon>Insecta</taxon>
        <taxon>Pterygota</taxon>
        <taxon>Neoptera</taxon>
        <taxon>Paraneoptera</taxon>
        <taxon>Psocodea</taxon>
        <taxon>Troctomorpha</taxon>
        <taxon>Phthiraptera</taxon>
        <taxon>Anoplura</taxon>
        <taxon>Polyplacidae</taxon>
        <taxon>Polyplax</taxon>
    </lineage>
</organism>